<name>A0A9W9D436_9PLEO</name>
<gene>
    <name evidence="2" type="ORF">N0V91_008320</name>
</gene>
<dbReference type="EMBL" id="JAPEVA010000081">
    <property type="protein sequence ID" value="KAJ4400941.1"/>
    <property type="molecule type" value="Genomic_DNA"/>
</dbReference>
<dbReference type="OrthoDB" id="3860514at2759"/>
<organism evidence="2 3">
    <name type="scientific">Didymella pomorum</name>
    <dbReference type="NCBI Taxonomy" id="749634"/>
    <lineage>
        <taxon>Eukaryota</taxon>
        <taxon>Fungi</taxon>
        <taxon>Dikarya</taxon>
        <taxon>Ascomycota</taxon>
        <taxon>Pezizomycotina</taxon>
        <taxon>Dothideomycetes</taxon>
        <taxon>Pleosporomycetidae</taxon>
        <taxon>Pleosporales</taxon>
        <taxon>Pleosporineae</taxon>
        <taxon>Didymellaceae</taxon>
        <taxon>Didymella</taxon>
    </lineage>
</organism>
<sequence length="140" mass="15180">MFSSGLWDVSPGSQPPPLAPAPTSGFLALPRELRDEIYRHVLTTGDKRAVTLQNRDFITKSGLIGVSSQVKEEFLDAVLFFAPVIHTTVRNHNFAHVVTFLNRLSEAQLRKLAAAATPNSDPEATSDEDEHQAAAESVAG</sequence>
<comment type="caution">
    <text evidence="2">The sequence shown here is derived from an EMBL/GenBank/DDBJ whole genome shotgun (WGS) entry which is preliminary data.</text>
</comment>
<evidence type="ECO:0000313" key="3">
    <source>
        <dbReference type="Proteomes" id="UP001140510"/>
    </source>
</evidence>
<keyword evidence="3" id="KW-1185">Reference proteome</keyword>
<evidence type="ECO:0000313" key="2">
    <source>
        <dbReference type="EMBL" id="KAJ4400941.1"/>
    </source>
</evidence>
<dbReference type="Proteomes" id="UP001140510">
    <property type="component" value="Unassembled WGS sequence"/>
</dbReference>
<reference evidence="2" key="1">
    <citation type="submission" date="2022-10" db="EMBL/GenBank/DDBJ databases">
        <title>Tapping the CABI collections for fungal endophytes: first genome assemblies for Collariella, Neodidymelliopsis, Ascochyta clinopodiicola, Didymella pomorum, Didymosphaeria variabile, Neocosmospora piperis and Neocucurbitaria cava.</title>
        <authorList>
            <person name="Hill R."/>
        </authorList>
    </citation>
    <scope>NUCLEOTIDE SEQUENCE</scope>
    <source>
        <strain evidence="2">IMI 355091</strain>
    </source>
</reference>
<proteinExistence type="predicted"/>
<dbReference type="AlphaFoldDB" id="A0A9W9D436"/>
<evidence type="ECO:0000256" key="1">
    <source>
        <dbReference type="SAM" id="MobiDB-lite"/>
    </source>
</evidence>
<feature type="region of interest" description="Disordered" evidence="1">
    <location>
        <begin position="112"/>
        <end position="140"/>
    </location>
</feature>
<feature type="region of interest" description="Disordered" evidence="1">
    <location>
        <begin position="1"/>
        <end position="21"/>
    </location>
</feature>
<protein>
    <submittedName>
        <fullName evidence="2">Uncharacterized protein</fullName>
    </submittedName>
</protein>
<accession>A0A9W9D436</accession>